<dbReference type="Proteomes" id="UP001241988">
    <property type="component" value="Unassembled WGS sequence"/>
</dbReference>
<keyword evidence="3" id="KW-0560">Oxidoreductase</keyword>
<dbReference type="Pfam" id="PF03992">
    <property type="entry name" value="ABM"/>
    <property type="match status" value="1"/>
</dbReference>
<dbReference type="GO" id="GO:0004497">
    <property type="term" value="F:monooxygenase activity"/>
    <property type="evidence" value="ECO:0007669"/>
    <property type="project" value="UniProtKB-KW"/>
</dbReference>
<dbReference type="PANTHER" id="PTHR34474">
    <property type="entry name" value="SIGNAL TRANSDUCTION PROTEIN TRAP"/>
    <property type="match status" value="1"/>
</dbReference>
<evidence type="ECO:0000313" key="4">
    <source>
        <dbReference type="Proteomes" id="UP001241988"/>
    </source>
</evidence>
<feature type="domain" description="ABM" evidence="2">
    <location>
        <begin position="76"/>
        <end position="164"/>
    </location>
</feature>
<feature type="region of interest" description="Disordered" evidence="1">
    <location>
        <begin position="146"/>
        <end position="167"/>
    </location>
</feature>
<reference evidence="3 4" key="1">
    <citation type="submission" date="2023-07" db="EMBL/GenBank/DDBJ databases">
        <title>Genomic Encyclopedia of Type Strains, Phase IV (KMG-IV): sequencing the most valuable type-strain genomes for metagenomic binning, comparative biology and taxonomic classification.</title>
        <authorList>
            <person name="Goeker M."/>
        </authorList>
    </citation>
    <scope>NUCLEOTIDE SEQUENCE [LARGE SCALE GENOMIC DNA]</scope>
    <source>
        <strain evidence="3 4">DSM 16419</strain>
    </source>
</reference>
<organism evidence="3 4">
    <name type="scientific">Planomicrobium stackebrandtii</name>
    <dbReference type="NCBI Taxonomy" id="253160"/>
    <lineage>
        <taxon>Bacteria</taxon>
        <taxon>Bacillati</taxon>
        <taxon>Bacillota</taxon>
        <taxon>Bacilli</taxon>
        <taxon>Bacillales</taxon>
        <taxon>Caryophanaceae</taxon>
        <taxon>Planomicrobium</taxon>
    </lineage>
</organism>
<keyword evidence="4" id="KW-1185">Reference proteome</keyword>
<dbReference type="InterPro" id="IPR007138">
    <property type="entry name" value="ABM_dom"/>
</dbReference>
<proteinExistence type="predicted"/>
<dbReference type="InterPro" id="IPR050404">
    <property type="entry name" value="Heme-degrading_MO"/>
</dbReference>
<protein>
    <submittedName>
        <fullName evidence="3">Heme-degrading monooxygenase HmoA</fullName>
    </submittedName>
</protein>
<evidence type="ECO:0000313" key="3">
    <source>
        <dbReference type="EMBL" id="MDQ0428271.1"/>
    </source>
</evidence>
<gene>
    <name evidence="3" type="ORF">QOZ98_001097</name>
</gene>
<accession>A0ABU0GU23</accession>
<name>A0ABU0GU23_9BACL</name>
<keyword evidence="3" id="KW-0503">Monooxygenase</keyword>
<evidence type="ECO:0000256" key="1">
    <source>
        <dbReference type="SAM" id="MobiDB-lite"/>
    </source>
</evidence>
<dbReference type="EMBL" id="JAUSWB010000002">
    <property type="protein sequence ID" value="MDQ0428271.1"/>
    <property type="molecule type" value="Genomic_DNA"/>
</dbReference>
<sequence length="175" mass="19803">MDELVEEVLTMELYKWTGHRDQAVMLMANLANARLIYLVNDDEAVLLYEAEGGPGIQGAEAYEVLNAVGDINDGYYAVFNNIPVTEEGRELFESRFQNRAGMVEKEPGFAAIRVLRPVSSDTYAILTIWKDEQSFKDWQESQAYGQAHAKRGTAEGIDKRPNIFPRPSFVTTYTR</sequence>
<dbReference type="Gene3D" id="3.30.70.100">
    <property type="match status" value="1"/>
</dbReference>
<dbReference type="PANTHER" id="PTHR34474:SF2">
    <property type="entry name" value="SIGNAL TRANSDUCTION PROTEIN TRAP"/>
    <property type="match status" value="1"/>
</dbReference>
<dbReference type="SUPFAM" id="SSF54909">
    <property type="entry name" value="Dimeric alpha+beta barrel"/>
    <property type="match status" value="1"/>
</dbReference>
<comment type="caution">
    <text evidence="3">The sequence shown here is derived from an EMBL/GenBank/DDBJ whole genome shotgun (WGS) entry which is preliminary data.</text>
</comment>
<dbReference type="PROSITE" id="PS51725">
    <property type="entry name" value="ABM"/>
    <property type="match status" value="1"/>
</dbReference>
<evidence type="ECO:0000259" key="2">
    <source>
        <dbReference type="PROSITE" id="PS51725"/>
    </source>
</evidence>
<dbReference type="InterPro" id="IPR011008">
    <property type="entry name" value="Dimeric_a/b-barrel"/>
</dbReference>
<feature type="compositionally biased region" description="Basic and acidic residues" evidence="1">
    <location>
        <begin position="152"/>
        <end position="161"/>
    </location>
</feature>